<keyword evidence="2" id="KW-1185">Reference proteome</keyword>
<protein>
    <submittedName>
        <fullName evidence="1">Uncharacterized protein</fullName>
    </submittedName>
</protein>
<gene>
    <name evidence="1" type="ORF">mPipKuh1_008318</name>
</gene>
<comment type="caution">
    <text evidence="1">The sequence shown here is derived from an EMBL/GenBank/DDBJ whole genome shotgun (WGS) entry which is preliminary data.</text>
</comment>
<reference evidence="1 2" key="1">
    <citation type="journal article" date="2020" name="Nature">
        <title>Six reference-quality genomes reveal evolution of bat adaptations.</title>
        <authorList>
            <person name="Jebb D."/>
            <person name="Huang Z."/>
            <person name="Pippel M."/>
            <person name="Hughes G.M."/>
            <person name="Lavrichenko K."/>
            <person name="Devanna P."/>
            <person name="Winkler S."/>
            <person name="Jermiin L.S."/>
            <person name="Skirmuntt E.C."/>
            <person name="Katzourakis A."/>
            <person name="Burkitt-Gray L."/>
            <person name="Ray D.A."/>
            <person name="Sullivan K.A.M."/>
            <person name="Roscito J.G."/>
            <person name="Kirilenko B.M."/>
            <person name="Davalos L.M."/>
            <person name="Corthals A.P."/>
            <person name="Power M.L."/>
            <person name="Jones G."/>
            <person name="Ransome R.D."/>
            <person name="Dechmann D.K.N."/>
            <person name="Locatelli A.G."/>
            <person name="Puechmaille S.J."/>
            <person name="Fedrigo O."/>
            <person name="Jarvis E.D."/>
            <person name="Hiller M."/>
            <person name="Vernes S.C."/>
            <person name="Myers E.W."/>
            <person name="Teeling E.C."/>
        </authorList>
    </citation>
    <scope>NUCLEOTIDE SEQUENCE [LARGE SCALE GENOMIC DNA]</scope>
    <source>
        <strain evidence="1">MPipKuh1</strain>
        <tissue evidence="1">Flight muscle</tissue>
    </source>
</reference>
<evidence type="ECO:0000313" key="2">
    <source>
        <dbReference type="Proteomes" id="UP000558488"/>
    </source>
</evidence>
<organism evidence="1 2">
    <name type="scientific">Pipistrellus kuhlii</name>
    <name type="common">Kuhl's pipistrelle</name>
    <dbReference type="NCBI Taxonomy" id="59472"/>
    <lineage>
        <taxon>Eukaryota</taxon>
        <taxon>Metazoa</taxon>
        <taxon>Chordata</taxon>
        <taxon>Craniata</taxon>
        <taxon>Vertebrata</taxon>
        <taxon>Euteleostomi</taxon>
        <taxon>Mammalia</taxon>
        <taxon>Eutheria</taxon>
        <taxon>Laurasiatheria</taxon>
        <taxon>Chiroptera</taxon>
        <taxon>Yangochiroptera</taxon>
        <taxon>Vespertilionidae</taxon>
        <taxon>Pipistrellus</taxon>
    </lineage>
</organism>
<sequence>MVSSREQAVKLLCLNCSSLSVRQLLRLRPPLLCLHLPLPQISILESLTCACSSRAAWAPAHSCLPPCRLPAGGSEPGRSTAADSLWLSGSGQAQISRCNKMCFSDLCLTISHGFCFPLYKTLFI</sequence>
<dbReference type="AlphaFoldDB" id="A0A7J7VVF9"/>
<proteinExistence type="predicted"/>
<dbReference type="Proteomes" id="UP000558488">
    <property type="component" value="Unassembled WGS sequence"/>
</dbReference>
<evidence type="ECO:0000313" key="1">
    <source>
        <dbReference type="EMBL" id="KAF6329000.1"/>
    </source>
</evidence>
<dbReference type="EMBL" id="JACAGB010000013">
    <property type="protein sequence ID" value="KAF6329000.1"/>
    <property type="molecule type" value="Genomic_DNA"/>
</dbReference>
<accession>A0A7J7VVF9</accession>
<name>A0A7J7VVF9_PIPKU</name>